<proteinExistence type="predicted"/>
<feature type="compositionally biased region" description="Low complexity" evidence="1">
    <location>
        <begin position="9"/>
        <end position="23"/>
    </location>
</feature>
<dbReference type="InterPro" id="IPR014710">
    <property type="entry name" value="RmlC-like_jellyroll"/>
</dbReference>
<dbReference type="InterPro" id="IPR001343">
    <property type="entry name" value="Hemolysn_Ca-bd"/>
</dbReference>
<dbReference type="SUPFAM" id="SSF51182">
    <property type="entry name" value="RmlC-like cupins"/>
    <property type="match status" value="2"/>
</dbReference>
<sequence>MTHPIGTLPGNTSNPGTGSTGSSEPKDYSVFDTSVGKYVISPQDDPNRPAIYTSGDLYTFLVTTKESNFGMNAFDFFVPTGGGPPPHIHNYEHEAFFVEEGQVNFFVGNEAGALDIPSGDPGKEEFILQGLPQGTFVFGPRLRPHGFANPNSTEAQSGPNTGARILSITTPGGLDLLFEFAGKAVTNRNNPIPPPPPGIDPKQLEFGQRTGGGVAFNGYKPPAGTPNYVLVLPDNAPQTLKDQIQSQVGGVEGFTISTYSQRPKVTGPFGIEYTSLSSFDETIDNLGNKLSYNSFSLAPQVTNVFTQAFLNGTQVLSSNESSATGIANLKLNTQGEIEYSLTVNGLDFGSFLPAGTPQTADTKDDVTAIHIHSGKRGSSGEHVFNILDATEQDETDLKITLNQGGSATLSGVWNQTEQPIPSLLNTFLNNSGLPGEESDFYVQVHTKGNPSGEIRGQIARSTNDFPTAIKAENHEAFYVREGTLSFKINDEVRLAEANTFVYVRPGSTYSFGNFGTQQVESLAVSVDSPQVVPATVPSPLTPQGGVVPNEIKFLGSQSNIFGDTSGSRRRIYGSKENDEIIVNQDDRAFGKDGDDLLDASGGAGGNRLYGGNGNDEIILHHNDRGFGEEGDDLLDASGGDGYNRLDGGHGNDTLIAGKYDELLGGEGNDTLVISSGGDNLLYGGSGVDRFEIANGEFPDAVIEGRQLTFLGLPQLTDTKNTIMDFEIGVDKIAIKNIAHIDSFDDLKLLPAFGDIRSTSVVARVKAPGDSDNSEISLVNLSGVLFNELKASDFVFA</sequence>
<dbReference type="EMBL" id="JACJQH010000008">
    <property type="protein sequence ID" value="MBD2195154.1"/>
    <property type="molecule type" value="Genomic_DNA"/>
</dbReference>
<dbReference type="InterPro" id="IPR011051">
    <property type="entry name" value="RmlC_Cupin_sf"/>
</dbReference>
<gene>
    <name evidence="3" type="ORF">H6G24_06545</name>
</gene>
<feature type="region of interest" description="Disordered" evidence="1">
    <location>
        <begin position="1"/>
        <end position="27"/>
    </location>
</feature>
<protein>
    <submittedName>
        <fullName evidence="3">CHRD domain-containing protein</fullName>
    </submittedName>
</protein>
<feature type="domain" description="CHRD" evidence="2">
    <location>
        <begin position="302"/>
        <end position="463"/>
    </location>
</feature>
<organism evidence="3 4">
    <name type="scientific">Calothrix parietina FACHB-288</name>
    <dbReference type="NCBI Taxonomy" id="2692896"/>
    <lineage>
        <taxon>Bacteria</taxon>
        <taxon>Bacillati</taxon>
        <taxon>Cyanobacteriota</taxon>
        <taxon>Cyanophyceae</taxon>
        <taxon>Nostocales</taxon>
        <taxon>Calotrichaceae</taxon>
        <taxon>Calothrix</taxon>
    </lineage>
</organism>
<dbReference type="PANTHER" id="PTHR36440">
    <property type="entry name" value="PUTATIVE (AFU_ORTHOLOGUE AFUA_8G07350)-RELATED"/>
    <property type="match status" value="1"/>
</dbReference>
<dbReference type="SMART" id="SM00754">
    <property type="entry name" value="CHRD"/>
    <property type="match status" value="1"/>
</dbReference>
<dbReference type="PROSITE" id="PS50933">
    <property type="entry name" value="CHRD"/>
    <property type="match status" value="1"/>
</dbReference>
<dbReference type="Pfam" id="PF07452">
    <property type="entry name" value="CHRD"/>
    <property type="match status" value="1"/>
</dbReference>
<dbReference type="SUPFAM" id="SSF51120">
    <property type="entry name" value="beta-Roll"/>
    <property type="match status" value="2"/>
</dbReference>
<dbReference type="Pfam" id="PF00353">
    <property type="entry name" value="HemolysinCabind"/>
    <property type="match status" value="3"/>
</dbReference>
<dbReference type="Proteomes" id="UP000658514">
    <property type="component" value="Unassembled WGS sequence"/>
</dbReference>
<comment type="caution">
    <text evidence="3">The sequence shown here is derived from an EMBL/GenBank/DDBJ whole genome shotgun (WGS) entry which is preliminary data.</text>
</comment>
<evidence type="ECO:0000259" key="2">
    <source>
        <dbReference type="PROSITE" id="PS50933"/>
    </source>
</evidence>
<dbReference type="InterPro" id="IPR011049">
    <property type="entry name" value="Serralysin-like_metalloprot_C"/>
</dbReference>
<dbReference type="InterPro" id="IPR010895">
    <property type="entry name" value="CHRD"/>
</dbReference>
<evidence type="ECO:0000256" key="1">
    <source>
        <dbReference type="SAM" id="MobiDB-lite"/>
    </source>
</evidence>
<dbReference type="Gene3D" id="2.60.120.10">
    <property type="entry name" value="Jelly Rolls"/>
    <property type="match status" value="2"/>
</dbReference>
<dbReference type="InterPro" id="IPR053146">
    <property type="entry name" value="QDO-like"/>
</dbReference>
<dbReference type="RefSeq" id="WP_190539284.1">
    <property type="nucleotide sequence ID" value="NZ_CAWPNO010000117.1"/>
</dbReference>
<dbReference type="Gene3D" id="2.160.20.160">
    <property type="match status" value="1"/>
</dbReference>
<dbReference type="PRINTS" id="PR00313">
    <property type="entry name" value="CABNDNGRPT"/>
</dbReference>
<evidence type="ECO:0000313" key="4">
    <source>
        <dbReference type="Proteomes" id="UP000658514"/>
    </source>
</evidence>
<keyword evidence="4" id="KW-1185">Reference proteome</keyword>
<accession>A0ABR8A699</accession>
<evidence type="ECO:0000313" key="3">
    <source>
        <dbReference type="EMBL" id="MBD2195154.1"/>
    </source>
</evidence>
<dbReference type="PANTHER" id="PTHR36440:SF1">
    <property type="entry name" value="PUTATIVE (AFU_ORTHOLOGUE AFUA_8G07350)-RELATED"/>
    <property type="match status" value="1"/>
</dbReference>
<reference evidence="3 4" key="1">
    <citation type="journal article" date="2020" name="ISME J.">
        <title>Comparative genomics reveals insights into cyanobacterial evolution and habitat adaptation.</title>
        <authorList>
            <person name="Chen M.Y."/>
            <person name="Teng W.K."/>
            <person name="Zhao L."/>
            <person name="Hu C.X."/>
            <person name="Zhou Y.K."/>
            <person name="Han B.P."/>
            <person name="Song L.R."/>
            <person name="Shu W.S."/>
        </authorList>
    </citation>
    <scope>NUCLEOTIDE SEQUENCE [LARGE SCALE GENOMIC DNA]</scope>
    <source>
        <strain evidence="3 4">FACHB-288</strain>
    </source>
</reference>
<name>A0ABR8A699_9CYAN</name>